<dbReference type="PRINTS" id="PR00069">
    <property type="entry name" value="ALDKETRDTASE"/>
</dbReference>
<dbReference type="InterPro" id="IPR036812">
    <property type="entry name" value="NAD(P)_OxRdtase_dom_sf"/>
</dbReference>
<dbReference type="OrthoDB" id="416253at2759"/>
<gene>
    <name evidence="6" type="ORF">TGDOM2_273920</name>
</gene>
<evidence type="ECO:0000259" key="5">
    <source>
        <dbReference type="Pfam" id="PF00248"/>
    </source>
</evidence>
<dbReference type="InterPro" id="IPR023210">
    <property type="entry name" value="NADP_OxRdtase_dom"/>
</dbReference>
<feature type="compositionally biased region" description="Low complexity" evidence="4">
    <location>
        <begin position="17"/>
        <end position="32"/>
    </location>
</feature>
<feature type="compositionally biased region" description="Polar residues" evidence="4">
    <location>
        <begin position="106"/>
        <end position="116"/>
    </location>
</feature>
<evidence type="ECO:0000256" key="4">
    <source>
        <dbReference type="SAM" id="MobiDB-lite"/>
    </source>
</evidence>
<dbReference type="InterPro" id="IPR018170">
    <property type="entry name" value="Aldo/ket_reductase_CS"/>
</dbReference>
<dbReference type="EMBL" id="AHZU02000057">
    <property type="protein sequence ID" value="KFG49018.1"/>
    <property type="molecule type" value="Genomic_DNA"/>
</dbReference>
<dbReference type="InterPro" id="IPR020471">
    <property type="entry name" value="AKR"/>
</dbReference>
<reference evidence="6 7" key="1">
    <citation type="submission" date="2014-02" db="EMBL/GenBank/DDBJ databases">
        <authorList>
            <person name="Sibley D."/>
            <person name="Venepally P."/>
            <person name="Karamycheva S."/>
            <person name="Hadjithomas M."/>
            <person name="Khan A."/>
            <person name="Brunk B."/>
            <person name="Roos D."/>
            <person name="Caler E."/>
            <person name="Lorenzi H."/>
        </authorList>
    </citation>
    <scope>NUCLEOTIDE SEQUENCE [LARGE SCALE GENOMIC DNA]</scope>
    <source>
        <strain evidence="6 7">GAB2-2007-GAL-DOM2</strain>
    </source>
</reference>
<evidence type="ECO:0000313" key="6">
    <source>
        <dbReference type="EMBL" id="KFG49018.1"/>
    </source>
</evidence>
<dbReference type="AlphaFoldDB" id="A0A086KXA0"/>
<feature type="compositionally biased region" description="Low complexity" evidence="4">
    <location>
        <begin position="57"/>
        <end position="77"/>
    </location>
</feature>
<comment type="caution">
    <text evidence="6">The sequence shown here is derived from an EMBL/GenBank/DDBJ whole genome shotgun (WGS) entry which is preliminary data.</text>
</comment>
<dbReference type="PROSITE" id="PS00062">
    <property type="entry name" value="ALDOKETO_REDUCTASE_2"/>
    <property type="match status" value="1"/>
</dbReference>
<dbReference type="Gene3D" id="3.20.20.100">
    <property type="entry name" value="NADP-dependent oxidoreductase domain"/>
    <property type="match status" value="1"/>
</dbReference>
<keyword evidence="3 6" id="KW-0560">Oxidoreductase</keyword>
<dbReference type="EC" id="1.1.1.283" evidence="6"/>
<feature type="region of interest" description="Disordered" evidence="4">
    <location>
        <begin position="191"/>
        <end position="210"/>
    </location>
</feature>
<comment type="similarity">
    <text evidence="1">Belongs to the aldo/keto reductase family.</text>
</comment>
<evidence type="ECO:0000256" key="3">
    <source>
        <dbReference type="ARBA" id="ARBA00023002"/>
    </source>
</evidence>
<proteinExistence type="inferred from homology"/>
<feature type="region of interest" description="Disordered" evidence="4">
    <location>
        <begin position="1"/>
        <end position="37"/>
    </location>
</feature>
<evidence type="ECO:0000313" key="7">
    <source>
        <dbReference type="Proteomes" id="UP000028837"/>
    </source>
</evidence>
<sequence length="537" mass="58695">MPSFLSFFSSRKRQKNPLSHPPSSQRSSLSSSVKVGGCSPSASGYAFHAVTQPPAAPAADGARASTPQTAASASPSPKELDGAEAERVSAAQSPCVASPHAPAQPANESLCSSLPSGASPAATLGEDSRRAGRGPQPDESSLRAQPPGMRASRSAASFFSLLRGSKMAAASVASHSRPALSAMQCADKEMHVKHLSSTSSSASRTRAHSQQLQAWIRESSPRPPAHPAPLCASLRNGVLFPILGLGTYRLHGEECMAVVERAVSLRQFMLIDTASVYRNEEEVGKALRDAGARGFPWQLYLRDDCEMNIRCRREASNLGVFLTSKISPKDVAGGRERAYEAALMSMKRLGVEQLDLYLIHWPGVRGHKSSSRENRRLRHECWQALEQLYKEKKVRAIGVSNFLVRHLEDLLEDGVEVVPMVNQIEFQPLCFDRDLLKWGEKHGMRIQAYASLGSGDPRLLRNPTVLAIAVECGVTPALVLLRWALQHGCHVIPCSRRETHLIEDSHVFDFCLNDEQMTLLDRLCDNTHFCWDPNIIA</sequence>
<feature type="compositionally biased region" description="Basic and acidic residues" evidence="4">
    <location>
        <begin position="78"/>
        <end position="87"/>
    </location>
</feature>
<dbReference type="CDD" id="cd19136">
    <property type="entry name" value="AKR_DrGR-like"/>
    <property type="match status" value="1"/>
</dbReference>
<keyword evidence="2" id="KW-0521">NADP</keyword>
<organism evidence="6 7">
    <name type="scientific">Toxoplasma gondii GAB2-2007-GAL-DOM2</name>
    <dbReference type="NCBI Taxonomy" id="1130820"/>
    <lineage>
        <taxon>Eukaryota</taxon>
        <taxon>Sar</taxon>
        <taxon>Alveolata</taxon>
        <taxon>Apicomplexa</taxon>
        <taxon>Conoidasida</taxon>
        <taxon>Coccidia</taxon>
        <taxon>Eucoccidiorida</taxon>
        <taxon>Eimeriorina</taxon>
        <taxon>Sarcocystidae</taxon>
        <taxon>Toxoplasma</taxon>
    </lineage>
</organism>
<dbReference type="SUPFAM" id="SSF51430">
    <property type="entry name" value="NAD(P)-linked oxidoreductase"/>
    <property type="match status" value="1"/>
</dbReference>
<dbReference type="Pfam" id="PF00248">
    <property type="entry name" value="Aldo_ket_red"/>
    <property type="match status" value="1"/>
</dbReference>
<evidence type="ECO:0000256" key="2">
    <source>
        <dbReference type="ARBA" id="ARBA00022857"/>
    </source>
</evidence>
<protein>
    <submittedName>
        <fullName evidence="6">Putative aldose reductase</fullName>
        <ecNumber evidence="6">1.1.1.283</ecNumber>
    </submittedName>
</protein>
<accession>A0A086KXA0</accession>
<dbReference type="PANTHER" id="PTHR43827:SF3">
    <property type="entry name" value="NADP-DEPENDENT OXIDOREDUCTASE DOMAIN-CONTAINING PROTEIN"/>
    <property type="match status" value="1"/>
</dbReference>
<dbReference type="Proteomes" id="UP000028837">
    <property type="component" value="Unassembled WGS sequence"/>
</dbReference>
<dbReference type="GO" id="GO:0043892">
    <property type="term" value="F:methylglyoxal reductase (NADPH) activity"/>
    <property type="evidence" value="ECO:0007669"/>
    <property type="project" value="UniProtKB-EC"/>
</dbReference>
<evidence type="ECO:0000256" key="1">
    <source>
        <dbReference type="ARBA" id="ARBA00007905"/>
    </source>
</evidence>
<feature type="domain" description="NADP-dependent oxidoreductase" evidence="5">
    <location>
        <begin position="243"/>
        <end position="523"/>
    </location>
</feature>
<dbReference type="VEuPathDB" id="ToxoDB:TGDOM2_273920"/>
<dbReference type="PANTHER" id="PTHR43827">
    <property type="entry name" value="2,5-DIKETO-D-GLUCONIC ACID REDUCTASE"/>
    <property type="match status" value="1"/>
</dbReference>
<dbReference type="SMR" id="A0A086KXA0"/>
<name>A0A086KXA0_TOXGO</name>
<feature type="region of interest" description="Disordered" evidence="4">
    <location>
        <begin position="53"/>
        <end position="150"/>
    </location>
</feature>